<evidence type="ECO:0000256" key="3">
    <source>
        <dbReference type="ARBA" id="ARBA00022989"/>
    </source>
</evidence>
<sequence length="1222" mass="137384">MNRTVSIALRVLVLLLVPTHKTSGWSRHLLFHDNSITGVFLEKDLLPTLAKHAPEKFVNITVEEGAPELTLQCDRKERRVAWYKDGLKLHPSPRLQVNSTGSLRILDISGDHTGIYRCFVDLQAKVKLVRSYSVQVAYKPVTLRHFAKSIYLTAGQPGHIVCCLSGFPGITQVMWHRSPPSGVVGLERAEKISTGLQSLSNHLFSTQELVRTSHPLNGVTCYKKLIASVGPEMSGAYTCQAKNALGWGSLSKPFNVFVKVQPHFTQKPDKFPSREVTFAEVLRSCKAAGFPPPEIKWVKYVLKAPKHMKRNISTSSEMAQTGEEWMLCPVESRTLCWTAERHEVAISKATQESGIFACTASNDLGSQIALTNLVTPKLSSEWRFSLGIDVTDSLPCGLKVLMEMFTWTPTTIPKKLILEHRECSFSVEFSTSLREKQWKRETISPQLIRSGEFKVLGLSSNILTAVRVFVSCSRRQPVVSNTVYAWTRAPTDSLECSSTKTRQEPNSDSGNQEESTLMKVLLTCGILVLALLSVLACLLLRRGPRSRAIKNYLQRANYSSPQQSRSWIDHCSDSPSVCKTTTSAPNTVDATSEVKGGLQLVAQVPEQLRLPELSFQRLDDTQTVTVIKNSIDDRRVLEDAPTERFNVSFYPHLGVFNLRQLRQSRRTCSPPKIGLCSVANVLSQASGTYFLPCARAEEAVAEKYRRRTKHPRRDSGKVQSNTPENRHQPIATATISDFHSLSFFVSQALLFFYYDGIHWFVFVSSNTAAVVLPTPSEKPLTELKLEVKEKSNENIAVVLHFLFETKNFKSSWKGTYRTLLKCRCFNSLFCLDKFNDWLAFLLGWYFEGTVVPLSCPMPESRVAELPTPYDWPRDVNYYYSLWSLASFLGVLSFNYFVGPRVFERMSPAYRRLTPLQRLEWNCRVSSTIHAILVTLLSFTSLIFDTSQWADPIASISRPGCVALSITIGYMLAGKLLGVKVAKILNTISMFTFQKGLELLLFCTHHLVVVICFTFLLIYRIAPVYAIIRLTSEISTPFLNQRWFYRIIGGENADKRAANATLVFACLFTLGRCILPFPYWVVFYRHFNSRPHLAVKNRLPSFTNYFISCPVLLDVLNATWGYPVFVITKKALATLGYIRPTPKRNGMATHNGAVGSGAVCAWFCPRFSFFCMLYLATSLPWVPFSICPAVSMLVPLDLALFLSLSLVPLPLKEMGAFSCIYGQ</sequence>
<feature type="transmembrane region" description="Helical" evidence="7">
    <location>
        <begin position="998"/>
        <end position="1021"/>
    </location>
</feature>
<dbReference type="InterPro" id="IPR003599">
    <property type="entry name" value="Ig_sub"/>
</dbReference>
<feature type="transmembrane region" description="Helical" evidence="7">
    <location>
        <begin position="1061"/>
        <end position="1081"/>
    </location>
</feature>
<dbReference type="PROSITE" id="PS50922">
    <property type="entry name" value="TLC"/>
    <property type="match status" value="1"/>
</dbReference>
<dbReference type="InterPro" id="IPR003598">
    <property type="entry name" value="Ig_sub2"/>
</dbReference>
<feature type="transmembrane region" description="Helical" evidence="7">
    <location>
        <begin position="918"/>
        <end position="943"/>
    </location>
</feature>
<feature type="domain" description="Ig-like" evidence="9">
    <location>
        <begin position="140"/>
        <end position="255"/>
    </location>
</feature>
<dbReference type="SUPFAM" id="SSF48726">
    <property type="entry name" value="Immunoglobulin"/>
    <property type="match status" value="3"/>
</dbReference>
<dbReference type="Pfam" id="PF03798">
    <property type="entry name" value="TRAM_LAG1_CLN8"/>
    <property type="match status" value="1"/>
</dbReference>
<dbReference type="GO" id="GO:0055088">
    <property type="term" value="P:lipid homeostasis"/>
    <property type="evidence" value="ECO:0007669"/>
    <property type="project" value="TreeGrafter"/>
</dbReference>
<dbReference type="InterPro" id="IPR006634">
    <property type="entry name" value="TLC-dom"/>
</dbReference>
<dbReference type="WBParaSite" id="maker-E.canG7_contigs_5761-snap-gene-0.38-mRNA-1">
    <property type="protein sequence ID" value="maker-E.canG7_contigs_5761-snap-gene-0.38-mRNA-1"/>
    <property type="gene ID" value="EcG7_03872"/>
</dbReference>
<feature type="region of interest" description="Disordered" evidence="6">
    <location>
        <begin position="704"/>
        <end position="726"/>
    </location>
</feature>
<evidence type="ECO:0000313" key="12">
    <source>
        <dbReference type="WBParaSite" id="maker-E.canG7_contigs_5761-snap-gene-0.38-mRNA-1"/>
    </source>
</evidence>
<evidence type="ECO:0000259" key="9">
    <source>
        <dbReference type="PROSITE" id="PS50835"/>
    </source>
</evidence>
<dbReference type="PROSITE" id="PS50835">
    <property type="entry name" value="IG_LIKE"/>
    <property type="match status" value="3"/>
</dbReference>
<protein>
    <submittedName>
        <fullName evidence="12">Uncharacterized protein</fullName>
    </submittedName>
</protein>
<dbReference type="Pfam" id="PF07679">
    <property type="entry name" value="I-set"/>
    <property type="match status" value="1"/>
</dbReference>
<comment type="subcellular location">
    <subcellularLocation>
        <location evidence="1">Membrane</location>
        <topology evidence="1">Multi-pass membrane protein</topology>
    </subcellularLocation>
</comment>
<keyword evidence="8" id="KW-0732">Signal</keyword>
<keyword evidence="11" id="KW-1185">Reference proteome</keyword>
<dbReference type="InterPro" id="IPR013098">
    <property type="entry name" value="Ig_I-set"/>
</dbReference>
<evidence type="ECO:0000256" key="2">
    <source>
        <dbReference type="ARBA" id="ARBA00022692"/>
    </source>
</evidence>
<dbReference type="Proteomes" id="UP000887562">
    <property type="component" value="Unplaced"/>
</dbReference>
<evidence type="ECO:0000256" key="1">
    <source>
        <dbReference type="ARBA" id="ARBA00004141"/>
    </source>
</evidence>
<evidence type="ECO:0000256" key="5">
    <source>
        <dbReference type="PROSITE-ProRule" id="PRU00205"/>
    </source>
</evidence>
<feature type="transmembrane region" description="Helical" evidence="7">
    <location>
        <begin position="955"/>
        <end position="977"/>
    </location>
</feature>
<feature type="signal peptide" evidence="8">
    <location>
        <begin position="1"/>
        <end position="24"/>
    </location>
</feature>
<reference evidence="12" key="1">
    <citation type="submission" date="2022-11" db="UniProtKB">
        <authorList>
            <consortium name="WormBaseParasite"/>
        </authorList>
    </citation>
    <scope>IDENTIFICATION</scope>
</reference>
<evidence type="ECO:0000256" key="8">
    <source>
        <dbReference type="SAM" id="SignalP"/>
    </source>
</evidence>
<keyword evidence="2 5" id="KW-0812">Transmembrane</keyword>
<feature type="domain" description="Ig-like" evidence="9">
    <location>
        <begin position="47"/>
        <end position="135"/>
    </location>
</feature>
<evidence type="ECO:0000256" key="4">
    <source>
        <dbReference type="ARBA" id="ARBA00023136"/>
    </source>
</evidence>
<proteinExistence type="predicted"/>
<evidence type="ECO:0000256" key="7">
    <source>
        <dbReference type="SAM" id="Phobius"/>
    </source>
</evidence>
<name>A0A915EXT0_9CEST</name>
<accession>A0A915EXT0</accession>
<dbReference type="SMART" id="SM00408">
    <property type="entry name" value="IGc2"/>
    <property type="match status" value="2"/>
</dbReference>
<feature type="chain" id="PRO_5037826533" evidence="8">
    <location>
        <begin position="25"/>
        <end position="1222"/>
    </location>
</feature>
<dbReference type="AlphaFoldDB" id="A0A915EXT0"/>
<evidence type="ECO:0000313" key="11">
    <source>
        <dbReference type="Proteomes" id="UP000887562"/>
    </source>
</evidence>
<feature type="transmembrane region" description="Helical" evidence="7">
    <location>
        <begin position="877"/>
        <end position="897"/>
    </location>
</feature>
<dbReference type="InterPro" id="IPR036179">
    <property type="entry name" value="Ig-like_dom_sf"/>
</dbReference>
<dbReference type="Gene3D" id="2.60.40.10">
    <property type="entry name" value="Immunoglobulins"/>
    <property type="match status" value="3"/>
</dbReference>
<keyword evidence="3 7" id="KW-1133">Transmembrane helix</keyword>
<dbReference type="InterPro" id="IPR013783">
    <property type="entry name" value="Ig-like_fold"/>
</dbReference>
<dbReference type="SMART" id="SM00724">
    <property type="entry name" value="TLC"/>
    <property type="match status" value="1"/>
</dbReference>
<dbReference type="PANTHER" id="PTHR13439">
    <property type="entry name" value="CT120 PROTEIN"/>
    <property type="match status" value="1"/>
</dbReference>
<evidence type="ECO:0000256" key="6">
    <source>
        <dbReference type="SAM" id="MobiDB-lite"/>
    </source>
</evidence>
<feature type="transmembrane region" description="Helical" evidence="7">
    <location>
        <begin position="520"/>
        <end position="540"/>
    </location>
</feature>
<feature type="domain" description="Ig-like" evidence="9">
    <location>
        <begin position="262"/>
        <end position="371"/>
    </location>
</feature>
<feature type="domain" description="TLC" evidence="10">
    <location>
        <begin position="915"/>
        <end position="1132"/>
    </location>
</feature>
<feature type="transmembrane region" description="Helical" evidence="7">
    <location>
        <begin position="1180"/>
        <end position="1203"/>
    </location>
</feature>
<dbReference type="PANTHER" id="PTHR13439:SF0">
    <property type="entry name" value="TOPOISOMERASE I DAMAGE AFFECTED PROTEIN 4"/>
    <property type="match status" value="1"/>
</dbReference>
<dbReference type="GO" id="GO:0016020">
    <property type="term" value="C:membrane"/>
    <property type="evidence" value="ECO:0007669"/>
    <property type="project" value="UniProtKB-SubCell"/>
</dbReference>
<dbReference type="GO" id="GO:0005783">
    <property type="term" value="C:endoplasmic reticulum"/>
    <property type="evidence" value="ECO:0007669"/>
    <property type="project" value="TreeGrafter"/>
</dbReference>
<feature type="transmembrane region" description="Helical" evidence="7">
    <location>
        <begin position="1152"/>
        <end position="1174"/>
    </location>
</feature>
<dbReference type="CDD" id="cd00096">
    <property type="entry name" value="Ig"/>
    <property type="match status" value="1"/>
</dbReference>
<dbReference type="SMART" id="SM00409">
    <property type="entry name" value="IG"/>
    <property type="match status" value="2"/>
</dbReference>
<organism evidence="11 12">
    <name type="scientific">Echinococcus canadensis</name>
    <dbReference type="NCBI Taxonomy" id="519352"/>
    <lineage>
        <taxon>Eukaryota</taxon>
        <taxon>Metazoa</taxon>
        <taxon>Spiralia</taxon>
        <taxon>Lophotrochozoa</taxon>
        <taxon>Platyhelminthes</taxon>
        <taxon>Cestoda</taxon>
        <taxon>Eucestoda</taxon>
        <taxon>Cyclophyllidea</taxon>
        <taxon>Taeniidae</taxon>
        <taxon>Echinococcus</taxon>
        <taxon>Echinococcus canadensis group</taxon>
    </lineage>
</organism>
<evidence type="ECO:0000259" key="10">
    <source>
        <dbReference type="PROSITE" id="PS50922"/>
    </source>
</evidence>
<dbReference type="InterPro" id="IPR050846">
    <property type="entry name" value="TLCD"/>
</dbReference>
<dbReference type="InterPro" id="IPR007110">
    <property type="entry name" value="Ig-like_dom"/>
</dbReference>
<keyword evidence="4 5" id="KW-0472">Membrane</keyword>